<proteinExistence type="predicted"/>
<sequence>MNTESSRTTATTSQRKNLPMCQHQPTCPSADSTDREAAHLVAHHPEQGWSLLCNGVLHFEDTGELLPDGRVIAPHRPLDPGNVVTAA</sequence>
<dbReference type="Proteomes" id="UP000270343">
    <property type="component" value="Unassembled WGS sequence"/>
</dbReference>
<accession>A0A3B0AW33</accession>
<dbReference type="EMBL" id="RBAM01000014">
    <property type="protein sequence ID" value="RKN64553.1"/>
    <property type="molecule type" value="Genomic_DNA"/>
</dbReference>
<evidence type="ECO:0000313" key="2">
    <source>
        <dbReference type="EMBL" id="RKN64553.1"/>
    </source>
</evidence>
<name>A0A3B0AW33_9ACTN</name>
<keyword evidence="3" id="KW-1185">Reference proteome</keyword>
<protein>
    <submittedName>
        <fullName evidence="2">Uncharacterized protein</fullName>
    </submittedName>
</protein>
<feature type="compositionally biased region" description="Polar residues" evidence="1">
    <location>
        <begin position="1"/>
        <end position="16"/>
    </location>
</feature>
<dbReference type="OrthoDB" id="3217111at2"/>
<dbReference type="InterPro" id="IPR046041">
    <property type="entry name" value="DUF5999"/>
</dbReference>
<evidence type="ECO:0000256" key="1">
    <source>
        <dbReference type="SAM" id="MobiDB-lite"/>
    </source>
</evidence>
<evidence type="ECO:0000313" key="3">
    <source>
        <dbReference type="Proteomes" id="UP000270343"/>
    </source>
</evidence>
<dbReference type="Pfam" id="PF19462">
    <property type="entry name" value="DUF5999"/>
    <property type="match status" value="1"/>
</dbReference>
<feature type="region of interest" description="Disordered" evidence="1">
    <location>
        <begin position="1"/>
        <end position="32"/>
    </location>
</feature>
<dbReference type="AlphaFoldDB" id="A0A3B0AW33"/>
<comment type="caution">
    <text evidence="2">The sequence shown here is derived from an EMBL/GenBank/DDBJ whole genome shotgun (WGS) entry which is preliminary data.</text>
</comment>
<organism evidence="2 3">
    <name type="scientific">Streptomyces klenkii</name>
    <dbReference type="NCBI Taxonomy" id="1420899"/>
    <lineage>
        <taxon>Bacteria</taxon>
        <taxon>Bacillati</taxon>
        <taxon>Actinomycetota</taxon>
        <taxon>Actinomycetes</taxon>
        <taxon>Kitasatosporales</taxon>
        <taxon>Streptomycetaceae</taxon>
        <taxon>Streptomyces</taxon>
    </lineage>
</organism>
<gene>
    <name evidence="2" type="ORF">D7231_28410</name>
</gene>
<reference evidence="2 3" key="1">
    <citation type="journal article" date="2015" name="Antonie Van Leeuwenhoek">
        <title>Streptomyces klenkii sp. nov., isolated from deep marine sediment.</title>
        <authorList>
            <person name="Veyisoglu A."/>
            <person name="Sahin N."/>
        </authorList>
    </citation>
    <scope>NUCLEOTIDE SEQUENCE [LARGE SCALE GENOMIC DNA]</scope>
    <source>
        <strain evidence="2 3">KCTC 29202</strain>
    </source>
</reference>